<reference evidence="2" key="1">
    <citation type="journal article" date="2022" name="Mol. Ecol. Resour.">
        <title>The genomes of chicory, endive, great burdock and yacon provide insights into Asteraceae palaeo-polyploidization history and plant inulin production.</title>
        <authorList>
            <person name="Fan W."/>
            <person name="Wang S."/>
            <person name="Wang H."/>
            <person name="Wang A."/>
            <person name="Jiang F."/>
            <person name="Liu H."/>
            <person name="Zhao H."/>
            <person name="Xu D."/>
            <person name="Zhang Y."/>
        </authorList>
    </citation>
    <scope>NUCLEOTIDE SEQUENCE [LARGE SCALE GENOMIC DNA]</scope>
    <source>
        <strain evidence="2">cv. Yunnan</strain>
    </source>
</reference>
<name>A0ACB9HQ98_9ASTR</name>
<sequence>MDEVGVGDAVAESMRKLMVEGEDAGSHPPWISSSSRGFSNLLTSSSPPDLVKSHTICKSQLNWGCVNIEANICKSFKK</sequence>
<comment type="caution">
    <text evidence="1">The sequence shown here is derived from an EMBL/GenBank/DDBJ whole genome shotgun (WGS) entry which is preliminary data.</text>
</comment>
<keyword evidence="2" id="KW-1185">Reference proteome</keyword>
<dbReference type="EMBL" id="CM042028">
    <property type="protein sequence ID" value="KAI3797992.1"/>
    <property type="molecule type" value="Genomic_DNA"/>
</dbReference>
<protein>
    <submittedName>
        <fullName evidence="1">Uncharacterized protein</fullName>
    </submittedName>
</protein>
<accession>A0ACB9HQ98</accession>
<evidence type="ECO:0000313" key="1">
    <source>
        <dbReference type="EMBL" id="KAI3797992.1"/>
    </source>
</evidence>
<dbReference type="Proteomes" id="UP001056120">
    <property type="component" value="Linkage Group LG11"/>
</dbReference>
<reference evidence="1 2" key="2">
    <citation type="journal article" date="2022" name="Mol. Ecol. Resour.">
        <title>The genomes of chicory, endive, great burdock and yacon provide insights into Asteraceae paleo-polyploidization history and plant inulin production.</title>
        <authorList>
            <person name="Fan W."/>
            <person name="Wang S."/>
            <person name="Wang H."/>
            <person name="Wang A."/>
            <person name="Jiang F."/>
            <person name="Liu H."/>
            <person name="Zhao H."/>
            <person name="Xu D."/>
            <person name="Zhang Y."/>
        </authorList>
    </citation>
    <scope>NUCLEOTIDE SEQUENCE [LARGE SCALE GENOMIC DNA]</scope>
    <source>
        <strain evidence="2">cv. Yunnan</strain>
        <tissue evidence="1">Leaves</tissue>
    </source>
</reference>
<proteinExistence type="predicted"/>
<organism evidence="1 2">
    <name type="scientific">Smallanthus sonchifolius</name>
    <dbReference type="NCBI Taxonomy" id="185202"/>
    <lineage>
        <taxon>Eukaryota</taxon>
        <taxon>Viridiplantae</taxon>
        <taxon>Streptophyta</taxon>
        <taxon>Embryophyta</taxon>
        <taxon>Tracheophyta</taxon>
        <taxon>Spermatophyta</taxon>
        <taxon>Magnoliopsida</taxon>
        <taxon>eudicotyledons</taxon>
        <taxon>Gunneridae</taxon>
        <taxon>Pentapetalae</taxon>
        <taxon>asterids</taxon>
        <taxon>campanulids</taxon>
        <taxon>Asterales</taxon>
        <taxon>Asteraceae</taxon>
        <taxon>Asteroideae</taxon>
        <taxon>Heliantheae alliance</taxon>
        <taxon>Millerieae</taxon>
        <taxon>Smallanthus</taxon>
    </lineage>
</organism>
<evidence type="ECO:0000313" key="2">
    <source>
        <dbReference type="Proteomes" id="UP001056120"/>
    </source>
</evidence>
<gene>
    <name evidence="1" type="ORF">L1987_33258</name>
</gene>